<name>A0A061FVQ6_THECC</name>
<dbReference type="HOGENOM" id="CLU_141242_0_0_1"/>
<sequence length="124" mass="14614">MFQCWFHDRYEEAVKVTMPLSPWVSKQLSKRFNDAHLLVVKPINQVEFEVKDWKMDGLVNLSTKTCSCLFTLCLNIEFIVYFSKCKREAIEFYADYYKTTVLVEGYTGSIRLIGHPSEWDIPIM</sequence>
<protein>
    <submittedName>
        <fullName evidence="1">Uncharacterized protein</fullName>
    </submittedName>
</protein>
<dbReference type="AlphaFoldDB" id="A0A061FVQ6"/>
<evidence type="ECO:0000313" key="1">
    <source>
        <dbReference type="EMBL" id="EOY18894.1"/>
    </source>
</evidence>
<dbReference type="Proteomes" id="UP000026915">
    <property type="component" value="Chromosome 10"/>
</dbReference>
<keyword evidence="2" id="KW-1185">Reference proteome</keyword>
<gene>
    <name evidence="1" type="ORF">TCM_043401</name>
</gene>
<evidence type="ECO:0000313" key="2">
    <source>
        <dbReference type="Proteomes" id="UP000026915"/>
    </source>
</evidence>
<dbReference type="InParanoid" id="A0A061FVQ6"/>
<accession>A0A061FVQ6</accession>
<reference evidence="1 2" key="1">
    <citation type="journal article" date="2013" name="Genome Biol.">
        <title>The genome sequence of the most widely cultivated cacao type and its use to identify candidate genes regulating pod color.</title>
        <authorList>
            <person name="Motamayor J.C."/>
            <person name="Mockaitis K."/>
            <person name="Schmutz J."/>
            <person name="Haiminen N."/>
            <person name="Iii D.L."/>
            <person name="Cornejo O."/>
            <person name="Findley S.D."/>
            <person name="Zheng P."/>
            <person name="Utro F."/>
            <person name="Royaert S."/>
            <person name="Saski C."/>
            <person name="Jenkins J."/>
            <person name="Podicheti R."/>
            <person name="Zhao M."/>
            <person name="Scheffler B.E."/>
            <person name="Stack J.C."/>
            <person name="Feltus F.A."/>
            <person name="Mustiga G.M."/>
            <person name="Amores F."/>
            <person name="Phillips W."/>
            <person name="Marelli J.P."/>
            <person name="May G.D."/>
            <person name="Shapiro H."/>
            <person name="Ma J."/>
            <person name="Bustamante C.D."/>
            <person name="Schnell R.J."/>
            <person name="Main D."/>
            <person name="Gilbert D."/>
            <person name="Parida L."/>
            <person name="Kuhn D.N."/>
        </authorList>
    </citation>
    <scope>NUCLEOTIDE SEQUENCE [LARGE SCALE GENOMIC DNA]</scope>
    <source>
        <strain evidence="2">cv. Matina 1-6</strain>
    </source>
</reference>
<dbReference type="Gramene" id="EOY18894">
    <property type="protein sequence ID" value="EOY18894"/>
    <property type="gene ID" value="TCM_043401"/>
</dbReference>
<proteinExistence type="predicted"/>
<organism evidence="1 2">
    <name type="scientific">Theobroma cacao</name>
    <name type="common">Cacao</name>
    <name type="synonym">Cocoa</name>
    <dbReference type="NCBI Taxonomy" id="3641"/>
    <lineage>
        <taxon>Eukaryota</taxon>
        <taxon>Viridiplantae</taxon>
        <taxon>Streptophyta</taxon>
        <taxon>Embryophyta</taxon>
        <taxon>Tracheophyta</taxon>
        <taxon>Spermatophyta</taxon>
        <taxon>Magnoliopsida</taxon>
        <taxon>eudicotyledons</taxon>
        <taxon>Gunneridae</taxon>
        <taxon>Pentapetalae</taxon>
        <taxon>rosids</taxon>
        <taxon>malvids</taxon>
        <taxon>Malvales</taxon>
        <taxon>Malvaceae</taxon>
        <taxon>Byttnerioideae</taxon>
        <taxon>Theobroma</taxon>
    </lineage>
</organism>
<dbReference type="EMBL" id="CM001888">
    <property type="protein sequence ID" value="EOY18894.1"/>
    <property type="molecule type" value="Genomic_DNA"/>
</dbReference>